<name>A0ABT0ATY1_9LACT</name>
<feature type="transmembrane region" description="Helical" evidence="1">
    <location>
        <begin position="52"/>
        <end position="75"/>
    </location>
</feature>
<feature type="transmembrane region" description="Helical" evidence="1">
    <location>
        <begin position="131"/>
        <end position="154"/>
    </location>
</feature>
<keyword evidence="1" id="KW-0472">Membrane</keyword>
<evidence type="ECO:0000313" key="2">
    <source>
        <dbReference type="EMBL" id="MCJ1990129.1"/>
    </source>
</evidence>
<organism evidence="2 3">
    <name type="scientific">Pseudolactococcus carnosus</name>
    <dbReference type="NCBI Taxonomy" id="2749961"/>
    <lineage>
        <taxon>Bacteria</taxon>
        <taxon>Bacillati</taxon>
        <taxon>Bacillota</taxon>
        <taxon>Bacilli</taxon>
        <taxon>Lactobacillales</taxon>
        <taxon>Streptococcaceae</taxon>
        <taxon>Pseudolactococcus</taxon>
    </lineage>
</organism>
<protein>
    <submittedName>
        <fullName evidence="2">Uncharacterized protein</fullName>
    </submittedName>
</protein>
<evidence type="ECO:0000313" key="3">
    <source>
        <dbReference type="Proteomes" id="UP001522450"/>
    </source>
</evidence>
<dbReference type="Proteomes" id="UP001522450">
    <property type="component" value="Unassembled WGS sequence"/>
</dbReference>
<sequence length="220" mass="25200">MSIFITYLYEGSAPLKLEVLSSVFSLFVGIIVTFVLSKVIQKQVEDNFIIDVFVLLLVIYMMVEAFSSSISISLIWKSDFIPKSTMIMTLATLVFLLGTWYMYFQAYYFVKKKDVLYDQMIDGKTLLDATPFGKIVAIYSSFTVLMGLMIIFVGPTTDNIKLTITPFPIINIIISLIIPTILVWYLSLTLPRMYYSAKIEKIIALHNEEIKVKKNGKRNY</sequence>
<comment type="caution">
    <text evidence="2">The sequence shown here is derived from an EMBL/GenBank/DDBJ whole genome shotgun (WGS) entry which is preliminary data.</text>
</comment>
<feature type="transmembrane region" description="Helical" evidence="1">
    <location>
        <begin position="166"/>
        <end position="188"/>
    </location>
</feature>
<accession>A0ABT0ATY1</accession>
<reference evidence="2 3" key="1">
    <citation type="journal article" date="2022" name="Microbiol. Res.">
        <title>Comparative genome analysis, predicted lifestyle and antimicrobial strategies of Lactococcus carnosus and Lactococcus paracarnosus isolated from meat.</title>
        <authorList>
            <person name="Werum V."/>
            <person name="Ehrmann M."/>
            <person name="Vogel R."/>
            <person name="Hilgarth M."/>
        </authorList>
    </citation>
    <scope>NUCLEOTIDE SEQUENCE [LARGE SCALE GENOMIC DNA]</scope>
    <source>
        <strain evidence="2 3">TMW22177</strain>
    </source>
</reference>
<keyword evidence="1" id="KW-1133">Transmembrane helix</keyword>
<feature type="transmembrane region" description="Helical" evidence="1">
    <location>
        <begin position="20"/>
        <end position="40"/>
    </location>
</feature>
<keyword evidence="3" id="KW-1185">Reference proteome</keyword>
<proteinExistence type="predicted"/>
<gene>
    <name evidence="2" type="ORF">GYN21_07840</name>
</gene>
<dbReference type="EMBL" id="JAAECS010000007">
    <property type="protein sequence ID" value="MCJ1990129.1"/>
    <property type="molecule type" value="Genomic_DNA"/>
</dbReference>
<keyword evidence="1" id="KW-0812">Transmembrane</keyword>
<dbReference type="RefSeq" id="WP_244034684.1">
    <property type="nucleotide sequence ID" value="NZ_JAAECS010000007.1"/>
</dbReference>
<feature type="transmembrane region" description="Helical" evidence="1">
    <location>
        <begin position="87"/>
        <end position="110"/>
    </location>
</feature>
<evidence type="ECO:0000256" key="1">
    <source>
        <dbReference type="SAM" id="Phobius"/>
    </source>
</evidence>